<dbReference type="SMART" id="SM00995">
    <property type="entry name" value="AD"/>
    <property type="match status" value="1"/>
</dbReference>
<dbReference type="GeneID" id="108557043"/>
<name>A0ABM1M2V7_NICVS</name>
<accession>A0ABM1M2V7</accession>
<dbReference type="PROSITE" id="PS52001">
    <property type="entry name" value="AD"/>
    <property type="match status" value="1"/>
</dbReference>
<dbReference type="InterPro" id="IPR019181">
    <property type="entry name" value="LSM12_ABD"/>
</dbReference>
<proteinExistence type="predicted"/>
<dbReference type="Pfam" id="PF21166">
    <property type="entry name" value="LSM12_LSM"/>
    <property type="match status" value="1"/>
</dbReference>
<feature type="domain" description="AD" evidence="1">
    <location>
        <begin position="79"/>
        <end position="175"/>
    </location>
</feature>
<protein>
    <submittedName>
        <fullName evidence="3">Protein LSM12 homolog</fullName>
    </submittedName>
</protein>
<dbReference type="RefSeq" id="XP_017768907.1">
    <property type="nucleotide sequence ID" value="XM_017913418.1"/>
</dbReference>
<dbReference type="Proteomes" id="UP000695000">
    <property type="component" value="Unplaced"/>
</dbReference>
<keyword evidence="2" id="KW-1185">Reference proteome</keyword>
<gene>
    <name evidence="3" type="primary">LOC108557043</name>
</gene>
<reference evidence="3" key="1">
    <citation type="submission" date="2025-08" db="UniProtKB">
        <authorList>
            <consortium name="RefSeq"/>
        </authorList>
    </citation>
    <scope>IDENTIFICATION</scope>
    <source>
        <tissue evidence="3">Whole Larva</tissue>
    </source>
</reference>
<evidence type="ECO:0000313" key="2">
    <source>
        <dbReference type="Proteomes" id="UP000695000"/>
    </source>
</evidence>
<organism evidence="2 3">
    <name type="scientific">Nicrophorus vespilloides</name>
    <name type="common">Boreal carrion beetle</name>
    <dbReference type="NCBI Taxonomy" id="110193"/>
    <lineage>
        <taxon>Eukaryota</taxon>
        <taxon>Metazoa</taxon>
        <taxon>Ecdysozoa</taxon>
        <taxon>Arthropoda</taxon>
        <taxon>Hexapoda</taxon>
        <taxon>Insecta</taxon>
        <taxon>Pterygota</taxon>
        <taxon>Neoptera</taxon>
        <taxon>Endopterygota</taxon>
        <taxon>Coleoptera</taxon>
        <taxon>Polyphaga</taxon>
        <taxon>Staphyliniformia</taxon>
        <taxon>Silphidae</taxon>
        <taxon>Nicrophorinae</taxon>
        <taxon>Nicrophorus</taxon>
    </lineage>
</organism>
<sequence>MAAVTDCFTLGSTVWCRTCYNQEIEGDVLAFDEQTKILILKCPTASGINNLHDVQFINLALVSELQVKKEVTTPPEGPQSLNLQRLNTRIRNQVDEKKRLLTSLSSSVPPEGQRLFVAISKMFKEVQWRNADIVVWNSQVIITPPYQVENVKGNTDSKEFSFVKKLVEKHHKDTALSQTTSVNNQVVQHNANMQ</sequence>
<dbReference type="InterPro" id="IPR047574">
    <property type="entry name" value="AD"/>
</dbReference>
<evidence type="ECO:0000259" key="1">
    <source>
        <dbReference type="PROSITE" id="PS52001"/>
    </source>
</evidence>
<dbReference type="PANTHER" id="PTHR13542">
    <property type="entry name" value="LSM12 HOMOLOG"/>
    <property type="match status" value="1"/>
</dbReference>
<dbReference type="Pfam" id="PF09793">
    <property type="entry name" value="AD"/>
    <property type="match status" value="1"/>
</dbReference>
<evidence type="ECO:0000313" key="3">
    <source>
        <dbReference type="RefSeq" id="XP_017768907.1"/>
    </source>
</evidence>
<dbReference type="InterPro" id="IPR048478">
    <property type="entry name" value="LSM12_LSM"/>
</dbReference>
<dbReference type="InterPro" id="IPR039683">
    <property type="entry name" value="Lsm12-like"/>
</dbReference>